<proteinExistence type="predicted"/>
<dbReference type="Proteomes" id="UP000216361">
    <property type="component" value="Unassembled WGS sequence"/>
</dbReference>
<evidence type="ECO:0000256" key="1">
    <source>
        <dbReference type="SAM" id="SignalP"/>
    </source>
</evidence>
<dbReference type="AlphaFoldDB" id="A0A255XXB0"/>
<dbReference type="PANTHER" id="PTHR38834:SF3">
    <property type="entry name" value="SOLUTE-BINDING PROTEIN FAMILY 3_N-TERMINAL DOMAIN-CONTAINING PROTEIN"/>
    <property type="match status" value="1"/>
</dbReference>
<evidence type="ECO:0000313" key="3">
    <source>
        <dbReference type="Proteomes" id="UP000216361"/>
    </source>
</evidence>
<protein>
    <submittedName>
        <fullName evidence="2">Uncharacterized protein</fullName>
    </submittedName>
</protein>
<name>A0A255XXB0_9PROT</name>
<dbReference type="Gene3D" id="3.40.190.10">
    <property type="entry name" value="Periplasmic binding protein-like II"/>
    <property type="match status" value="2"/>
</dbReference>
<reference evidence="2 3" key="1">
    <citation type="submission" date="2017-07" db="EMBL/GenBank/DDBJ databases">
        <title>Elstera cyanobacteriorum sp. nov., a novel bacterium isolated from cyanobacterial aggregates in a eutrophic lake.</title>
        <authorList>
            <person name="Cai H."/>
        </authorList>
    </citation>
    <scope>NUCLEOTIDE SEQUENCE [LARGE SCALE GENOMIC DNA]</scope>
    <source>
        <strain evidence="2 3">TH019</strain>
    </source>
</reference>
<accession>A0A255XXB0</accession>
<dbReference type="SUPFAM" id="SSF53850">
    <property type="entry name" value="Periplasmic binding protein-like II"/>
    <property type="match status" value="1"/>
</dbReference>
<sequence length="250" mass="26488">MMQMSKMIRGALAALSLSAVTLGTLSTQAADPVRLVGFDSLPMSAIVDGNKLAGPGYEFVADLFKSAGVPFVAEGQSPLRIAESLDAGNTVAVYFIRTPDRETRFTWIGGLIEDDGFAFITLSRNPKIDSFDQAKSLKSIGVISSDAVKNILIGQGITALDPSPSSVQNAKKLLAGRFDAWFSTINVARYWIKQEGAEANTITVGKTLVPAAGWITASKSLPAETVTKLQTALAAAKADGRYAAFRAQIN</sequence>
<feature type="chain" id="PRO_5013259664" evidence="1">
    <location>
        <begin position="30"/>
        <end position="250"/>
    </location>
</feature>
<keyword evidence="1" id="KW-0732">Signal</keyword>
<gene>
    <name evidence="2" type="ORF">CHR90_01455</name>
</gene>
<feature type="signal peptide" evidence="1">
    <location>
        <begin position="1"/>
        <end position="29"/>
    </location>
</feature>
<dbReference type="PANTHER" id="PTHR38834">
    <property type="entry name" value="PERIPLASMIC SUBSTRATE BINDING PROTEIN FAMILY 3"/>
    <property type="match status" value="1"/>
</dbReference>
<keyword evidence="3" id="KW-1185">Reference proteome</keyword>
<dbReference type="RefSeq" id="WP_094407008.1">
    <property type="nucleotide sequence ID" value="NZ_NOXS01000021.1"/>
</dbReference>
<dbReference type="EMBL" id="NOXS01000021">
    <property type="protein sequence ID" value="OYQ21552.1"/>
    <property type="molecule type" value="Genomic_DNA"/>
</dbReference>
<evidence type="ECO:0000313" key="2">
    <source>
        <dbReference type="EMBL" id="OYQ21552.1"/>
    </source>
</evidence>
<comment type="caution">
    <text evidence="2">The sequence shown here is derived from an EMBL/GenBank/DDBJ whole genome shotgun (WGS) entry which is preliminary data.</text>
</comment>
<dbReference type="OrthoDB" id="7857781at2"/>
<organism evidence="2 3">
    <name type="scientific">Elstera cyanobacteriorum</name>
    <dbReference type="NCBI Taxonomy" id="2022747"/>
    <lineage>
        <taxon>Bacteria</taxon>
        <taxon>Pseudomonadati</taxon>
        <taxon>Pseudomonadota</taxon>
        <taxon>Alphaproteobacteria</taxon>
        <taxon>Rhodospirillales</taxon>
        <taxon>Rhodospirillaceae</taxon>
        <taxon>Elstera</taxon>
    </lineage>
</organism>